<dbReference type="NCBIfam" id="TIGR02098">
    <property type="entry name" value="MJ0042_CXXC"/>
    <property type="match status" value="1"/>
</dbReference>
<dbReference type="EMBL" id="MT142331">
    <property type="protein sequence ID" value="QJA78320.1"/>
    <property type="molecule type" value="Genomic_DNA"/>
</dbReference>
<accession>A0A6M3K943</accession>
<protein>
    <submittedName>
        <fullName evidence="1">Uncharacterized protein</fullName>
    </submittedName>
</protein>
<gene>
    <name evidence="1" type="ORF">MM415A01084_0017</name>
</gene>
<proteinExistence type="predicted"/>
<evidence type="ECO:0000313" key="1">
    <source>
        <dbReference type="EMBL" id="QJA78320.1"/>
    </source>
</evidence>
<dbReference type="AlphaFoldDB" id="A0A6M3K943"/>
<organism evidence="1">
    <name type="scientific">viral metagenome</name>
    <dbReference type="NCBI Taxonomy" id="1070528"/>
    <lineage>
        <taxon>unclassified sequences</taxon>
        <taxon>metagenomes</taxon>
        <taxon>organismal metagenomes</taxon>
    </lineage>
</organism>
<sequence>MTDFYIKANESGASAISTVTDNTCTISARCMCCGKKMPSGLPNIWHDFCDDCRVCPKCGSEFILSHHKVGAPTTYIRCLGCLHGREIKYGDD</sequence>
<reference evidence="1" key="1">
    <citation type="submission" date="2020-03" db="EMBL/GenBank/DDBJ databases">
        <title>The deep terrestrial virosphere.</title>
        <authorList>
            <person name="Holmfeldt K."/>
            <person name="Nilsson E."/>
            <person name="Simone D."/>
            <person name="Lopez-Fernandez M."/>
            <person name="Wu X."/>
            <person name="de Brujin I."/>
            <person name="Lundin D."/>
            <person name="Andersson A."/>
            <person name="Bertilsson S."/>
            <person name="Dopson M."/>
        </authorList>
    </citation>
    <scope>NUCLEOTIDE SEQUENCE</scope>
    <source>
        <strain evidence="1">MM415A01084</strain>
    </source>
</reference>
<dbReference type="InterPro" id="IPR011723">
    <property type="entry name" value="Znf/thioredoxin_put"/>
</dbReference>
<name>A0A6M3K943_9ZZZZ</name>